<dbReference type="Gene3D" id="1.10.150.240">
    <property type="entry name" value="Putative phosphatase, domain 2"/>
    <property type="match status" value="1"/>
</dbReference>
<evidence type="ECO:0000313" key="5">
    <source>
        <dbReference type="EMBL" id="AOX17912.1"/>
    </source>
</evidence>
<dbReference type="InterPro" id="IPR041492">
    <property type="entry name" value="HAD_2"/>
</dbReference>
<dbReference type="Proteomes" id="UP000179145">
    <property type="component" value="Chromosome"/>
</dbReference>
<evidence type="ECO:0000256" key="3">
    <source>
        <dbReference type="ARBA" id="ARBA00022723"/>
    </source>
</evidence>
<dbReference type="InterPro" id="IPR023198">
    <property type="entry name" value="PGP-like_dom2"/>
</dbReference>
<comment type="similarity">
    <text evidence="2">Belongs to the HAD-like hydrolase superfamily. CbbY/CbbZ/Gph/YieH family.</text>
</comment>
<dbReference type="Pfam" id="PF13419">
    <property type="entry name" value="HAD_2"/>
    <property type="match status" value="1"/>
</dbReference>
<reference evidence="5 6" key="1">
    <citation type="journal article" date="2016" name="Microb. Cell Fact.">
        <title>Dissection of exopolysaccharide biosynthesis in Kozakia baliensis.</title>
        <authorList>
            <person name="Brandt J.U."/>
            <person name="Jakob F."/>
            <person name="Behr J."/>
            <person name="Geissler A.J."/>
            <person name="Vogel R.F."/>
        </authorList>
    </citation>
    <scope>NUCLEOTIDE SEQUENCE [LARGE SCALE GENOMIC DNA]</scope>
    <source>
        <strain evidence="5 6">DSM 14400</strain>
    </source>
</reference>
<evidence type="ECO:0000313" key="6">
    <source>
        <dbReference type="Proteomes" id="UP000179145"/>
    </source>
</evidence>
<dbReference type="GO" id="GO:0046872">
    <property type="term" value="F:metal ion binding"/>
    <property type="evidence" value="ECO:0007669"/>
    <property type="project" value="UniProtKB-KW"/>
</dbReference>
<dbReference type="InterPro" id="IPR051600">
    <property type="entry name" value="Beta-PGM-like"/>
</dbReference>
<dbReference type="SFLD" id="SFLDG01129">
    <property type="entry name" value="C1.5:_HAD__Beta-PGM__Phosphata"/>
    <property type="match status" value="1"/>
</dbReference>
<organism evidence="5 6">
    <name type="scientific">Kozakia baliensis</name>
    <dbReference type="NCBI Taxonomy" id="153496"/>
    <lineage>
        <taxon>Bacteria</taxon>
        <taxon>Pseudomonadati</taxon>
        <taxon>Pseudomonadota</taxon>
        <taxon>Alphaproteobacteria</taxon>
        <taxon>Acetobacterales</taxon>
        <taxon>Acetobacteraceae</taxon>
        <taxon>Kozakia</taxon>
    </lineage>
</organism>
<dbReference type="InterPro" id="IPR006439">
    <property type="entry name" value="HAD-SF_hydro_IA"/>
</dbReference>
<dbReference type="SFLD" id="SFLDS00003">
    <property type="entry name" value="Haloacid_Dehalogenase"/>
    <property type="match status" value="1"/>
</dbReference>
<dbReference type="PANTHER" id="PTHR46193">
    <property type="entry name" value="6-PHOSPHOGLUCONATE PHOSPHATASE"/>
    <property type="match status" value="1"/>
</dbReference>
<proteinExistence type="inferred from homology"/>
<dbReference type="RefSeq" id="WP_070403431.1">
    <property type="nucleotide sequence ID" value="NZ_BJVW01000005.1"/>
</dbReference>
<sequence>MSHALDPAGQLRLVIFDCDGVLVDSEGPSNNLLAEVARQNGVRISGEEAFERFAGKALSQVQQELESESGKSLGDDYVQRMQSRLVQLMREEAEPIDGAGSMLQAVRALGLPVRVGSNSSVEEMEAKFERVGFEQHFSADRIHSARDMGRPKPDPHVYLHAARMEGVTPSECVVIEDSDTGVAAAHEAGMACVLLRAEGPTSPRNWPGLVRIRHLDELAPYLRGVLERQKL</sequence>
<accession>A0A1D8UW92</accession>
<dbReference type="Gene3D" id="3.40.50.1000">
    <property type="entry name" value="HAD superfamily/HAD-like"/>
    <property type="match status" value="1"/>
</dbReference>
<name>A0A1D8UW92_9PROT</name>
<keyword evidence="6" id="KW-1185">Reference proteome</keyword>
<dbReference type="STRING" id="153496.A0U89_13130"/>
<dbReference type="PANTHER" id="PTHR46193:SF10">
    <property type="entry name" value="6-PHOSPHOGLUCONATE PHOSPHATASE"/>
    <property type="match status" value="1"/>
</dbReference>
<keyword evidence="3" id="KW-0479">Metal-binding</keyword>
<dbReference type="SFLD" id="SFLDG01135">
    <property type="entry name" value="C1.5.6:_HAD__Beta-PGM__Phospha"/>
    <property type="match status" value="1"/>
</dbReference>
<evidence type="ECO:0000256" key="2">
    <source>
        <dbReference type="ARBA" id="ARBA00006171"/>
    </source>
</evidence>
<dbReference type="InterPro" id="IPR036412">
    <property type="entry name" value="HAD-like_sf"/>
</dbReference>
<gene>
    <name evidence="5" type="ORF">A0U89_13130</name>
</gene>
<dbReference type="InterPro" id="IPR023214">
    <property type="entry name" value="HAD_sf"/>
</dbReference>
<dbReference type="EMBL" id="CP014674">
    <property type="protein sequence ID" value="AOX17912.1"/>
    <property type="molecule type" value="Genomic_DNA"/>
</dbReference>
<evidence type="ECO:0000256" key="1">
    <source>
        <dbReference type="ARBA" id="ARBA00001946"/>
    </source>
</evidence>
<dbReference type="AlphaFoldDB" id="A0A1D8UW92"/>
<dbReference type="NCBIfam" id="TIGR01509">
    <property type="entry name" value="HAD-SF-IA-v3"/>
    <property type="match status" value="1"/>
</dbReference>
<dbReference type="KEGG" id="kba:A0U89_13130"/>
<dbReference type="eggNOG" id="COG0637">
    <property type="taxonomic scope" value="Bacteria"/>
</dbReference>
<evidence type="ECO:0000256" key="4">
    <source>
        <dbReference type="ARBA" id="ARBA00022842"/>
    </source>
</evidence>
<dbReference type="PRINTS" id="PR00413">
    <property type="entry name" value="HADHALOGNASE"/>
</dbReference>
<keyword evidence="4" id="KW-0460">Magnesium</keyword>
<comment type="cofactor">
    <cofactor evidence="1">
        <name>Mg(2+)</name>
        <dbReference type="ChEBI" id="CHEBI:18420"/>
    </cofactor>
</comment>
<dbReference type="SUPFAM" id="SSF56784">
    <property type="entry name" value="HAD-like"/>
    <property type="match status" value="1"/>
</dbReference>
<protein>
    <submittedName>
        <fullName evidence="5">Phosphatase</fullName>
    </submittedName>
</protein>
<dbReference type="GO" id="GO:0003824">
    <property type="term" value="F:catalytic activity"/>
    <property type="evidence" value="ECO:0007669"/>
    <property type="project" value="UniProtKB-ARBA"/>
</dbReference>
<dbReference type="OrthoDB" id="9797743at2"/>